<evidence type="ECO:0000313" key="3">
    <source>
        <dbReference type="Proteomes" id="UP001151760"/>
    </source>
</evidence>
<feature type="region of interest" description="Disordered" evidence="1">
    <location>
        <begin position="171"/>
        <end position="190"/>
    </location>
</feature>
<evidence type="ECO:0000256" key="1">
    <source>
        <dbReference type="SAM" id="MobiDB-lite"/>
    </source>
</evidence>
<keyword evidence="3" id="KW-1185">Reference proteome</keyword>
<protein>
    <submittedName>
        <fullName evidence="2">Uncharacterized protein</fullName>
    </submittedName>
</protein>
<name>A0ABQ4WB03_9ASTR</name>
<proteinExistence type="predicted"/>
<organism evidence="2 3">
    <name type="scientific">Tanacetum coccineum</name>
    <dbReference type="NCBI Taxonomy" id="301880"/>
    <lineage>
        <taxon>Eukaryota</taxon>
        <taxon>Viridiplantae</taxon>
        <taxon>Streptophyta</taxon>
        <taxon>Embryophyta</taxon>
        <taxon>Tracheophyta</taxon>
        <taxon>Spermatophyta</taxon>
        <taxon>Magnoliopsida</taxon>
        <taxon>eudicotyledons</taxon>
        <taxon>Gunneridae</taxon>
        <taxon>Pentapetalae</taxon>
        <taxon>asterids</taxon>
        <taxon>campanulids</taxon>
        <taxon>Asterales</taxon>
        <taxon>Asteraceae</taxon>
        <taxon>Asteroideae</taxon>
        <taxon>Anthemideae</taxon>
        <taxon>Anthemidinae</taxon>
        <taxon>Tanacetum</taxon>
    </lineage>
</organism>
<reference evidence="2" key="1">
    <citation type="journal article" date="2022" name="Int. J. Mol. Sci.">
        <title>Draft Genome of Tanacetum Coccineum: Genomic Comparison of Closely Related Tanacetum-Family Plants.</title>
        <authorList>
            <person name="Yamashiro T."/>
            <person name="Shiraishi A."/>
            <person name="Nakayama K."/>
            <person name="Satake H."/>
        </authorList>
    </citation>
    <scope>NUCLEOTIDE SEQUENCE</scope>
</reference>
<dbReference type="EMBL" id="BQNB010008487">
    <property type="protein sequence ID" value="GJS50036.1"/>
    <property type="molecule type" value="Genomic_DNA"/>
</dbReference>
<comment type="caution">
    <text evidence="2">The sequence shown here is derived from an EMBL/GenBank/DDBJ whole genome shotgun (WGS) entry which is preliminary data.</text>
</comment>
<reference evidence="2" key="2">
    <citation type="submission" date="2022-01" db="EMBL/GenBank/DDBJ databases">
        <authorList>
            <person name="Yamashiro T."/>
            <person name="Shiraishi A."/>
            <person name="Satake H."/>
            <person name="Nakayama K."/>
        </authorList>
    </citation>
    <scope>NUCLEOTIDE SEQUENCE</scope>
</reference>
<gene>
    <name evidence="2" type="ORF">Tco_0600157</name>
</gene>
<dbReference type="Proteomes" id="UP001151760">
    <property type="component" value="Unassembled WGS sequence"/>
</dbReference>
<evidence type="ECO:0000313" key="2">
    <source>
        <dbReference type="EMBL" id="GJS50036.1"/>
    </source>
</evidence>
<sequence length="266" mass="29822">MTGDIKMDMFHGMQLNSMNQATVQDGRVVVQNIQGRKNRRQGNNARGIGAAGYDGAHNRVGNANPSQARQIKCYNLQTGKHRVRHWDEELSMFIAAQSVSANRHDKVVNAILTAELATNKEQVELKIDPEKYFVQGSSSRLKAEALKRRTTASRQSSVGFDASFEPPEKTKLLKRGIPPNGDHWKGERGDSKALTKEIKVNEKKIFEVLEAEVVQIDFWYLDSGSQNIMSGDRITAQDFHEKVHGQLDSGMTTFVLLWGYGDYEIG</sequence>
<accession>A0ABQ4WB03</accession>